<proteinExistence type="predicted"/>
<evidence type="ECO:0000256" key="1">
    <source>
        <dbReference type="ARBA" id="ARBA00023125"/>
    </source>
</evidence>
<dbReference type="InterPro" id="IPR037923">
    <property type="entry name" value="HTH-like"/>
</dbReference>
<name>A0ABW6APY1_9BACT</name>
<keyword evidence="1" id="KW-0238">DNA-binding</keyword>
<dbReference type="Pfam" id="PF02311">
    <property type="entry name" value="AraC_binding"/>
    <property type="match status" value="1"/>
</dbReference>
<dbReference type="InterPro" id="IPR003313">
    <property type="entry name" value="AraC-bd"/>
</dbReference>
<evidence type="ECO:0000259" key="2">
    <source>
        <dbReference type="Pfam" id="PF02311"/>
    </source>
</evidence>
<gene>
    <name evidence="3" type="ORF">ACFS25_26805</name>
</gene>
<evidence type="ECO:0000313" key="3">
    <source>
        <dbReference type="EMBL" id="MFD2937412.1"/>
    </source>
</evidence>
<sequence>MRKKNTSIPINSIVNEFSAGIAIERTSFKTLPNFEEAKQSHREDRHTFFLLENGTVHIEIDFQTYIIKPSSVIYMHPNQVHRIIEMENVTVSTWAINNENLNPDYLRLLEGITPAKPLALDKETFSIIFELVSLCLKFSERKNDRLYHSLEGVGKLSWGHWFDSLQHHLNVG</sequence>
<dbReference type="SUPFAM" id="SSF51215">
    <property type="entry name" value="Regulatory protein AraC"/>
    <property type="match status" value="1"/>
</dbReference>
<evidence type="ECO:0000313" key="4">
    <source>
        <dbReference type="Proteomes" id="UP001597512"/>
    </source>
</evidence>
<feature type="domain" description="AraC-type arabinose-binding/dimerisation" evidence="2">
    <location>
        <begin position="40"/>
        <end position="133"/>
    </location>
</feature>
<organism evidence="3 4">
    <name type="scientific">Spirosoma flavum</name>
    <dbReference type="NCBI Taxonomy" id="2048557"/>
    <lineage>
        <taxon>Bacteria</taxon>
        <taxon>Pseudomonadati</taxon>
        <taxon>Bacteroidota</taxon>
        <taxon>Cytophagia</taxon>
        <taxon>Cytophagales</taxon>
        <taxon>Cytophagaceae</taxon>
        <taxon>Spirosoma</taxon>
    </lineage>
</organism>
<dbReference type="Gene3D" id="2.60.120.10">
    <property type="entry name" value="Jelly Rolls"/>
    <property type="match status" value="1"/>
</dbReference>
<comment type="caution">
    <text evidence="3">The sequence shown here is derived from an EMBL/GenBank/DDBJ whole genome shotgun (WGS) entry which is preliminary data.</text>
</comment>
<keyword evidence="4" id="KW-1185">Reference proteome</keyword>
<dbReference type="RefSeq" id="WP_381507426.1">
    <property type="nucleotide sequence ID" value="NZ_JBHUOM010000027.1"/>
</dbReference>
<dbReference type="EMBL" id="JBHUOM010000027">
    <property type="protein sequence ID" value="MFD2937412.1"/>
    <property type="molecule type" value="Genomic_DNA"/>
</dbReference>
<reference evidence="4" key="1">
    <citation type="journal article" date="2019" name="Int. J. Syst. Evol. Microbiol.">
        <title>The Global Catalogue of Microorganisms (GCM) 10K type strain sequencing project: providing services to taxonomists for standard genome sequencing and annotation.</title>
        <authorList>
            <consortium name="The Broad Institute Genomics Platform"/>
            <consortium name="The Broad Institute Genome Sequencing Center for Infectious Disease"/>
            <person name="Wu L."/>
            <person name="Ma J."/>
        </authorList>
    </citation>
    <scope>NUCLEOTIDE SEQUENCE [LARGE SCALE GENOMIC DNA]</scope>
    <source>
        <strain evidence="4">KCTC 52490</strain>
    </source>
</reference>
<protein>
    <submittedName>
        <fullName evidence="3">AraC family ligand binding domain-containing protein</fullName>
    </submittedName>
</protein>
<dbReference type="InterPro" id="IPR014710">
    <property type="entry name" value="RmlC-like_jellyroll"/>
</dbReference>
<dbReference type="Proteomes" id="UP001597512">
    <property type="component" value="Unassembled WGS sequence"/>
</dbReference>
<accession>A0ABW6APY1</accession>